<dbReference type="PATRIC" id="fig|452652.3.peg.120"/>
<feature type="region of interest" description="Disordered" evidence="1">
    <location>
        <begin position="107"/>
        <end position="161"/>
    </location>
</feature>
<feature type="transmembrane region" description="Helical" evidence="2">
    <location>
        <begin position="20"/>
        <end position="38"/>
    </location>
</feature>
<dbReference type="eggNOG" id="ENOG5032HCX">
    <property type="taxonomic scope" value="Bacteria"/>
</dbReference>
<name>E4N449_KITSK</name>
<evidence type="ECO:0000256" key="1">
    <source>
        <dbReference type="SAM" id="MobiDB-lite"/>
    </source>
</evidence>
<feature type="compositionally biased region" description="Pro residues" evidence="1">
    <location>
        <begin position="152"/>
        <end position="161"/>
    </location>
</feature>
<feature type="compositionally biased region" description="Low complexity" evidence="1">
    <location>
        <begin position="142"/>
        <end position="151"/>
    </location>
</feature>
<evidence type="ECO:0000313" key="4">
    <source>
        <dbReference type="Proteomes" id="UP000007076"/>
    </source>
</evidence>
<dbReference type="EMBL" id="AP010968">
    <property type="protein sequence ID" value="BAJ25980.1"/>
    <property type="molecule type" value="Genomic_DNA"/>
</dbReference>
<dbReference type="KEGG" id="ksk:KSE_01290"/>
<feature type="transmembrane region" description="Helical" evidence="2">
    <location>
        <begin position="74"/>
        <end position="92"/>
    </location>
</feature>
<gene>
    <name evidence="3" type="ordered locus">KSE_01290</name>
</gene>
<dbReference type="Proteomes" id="UP000007076">
    <property type="component" value="Chromosome"/>
</dbReference>
<dbReference type="HOGENOM" id="CLU_1641508_0_0_11"/>
<sequence length="161" mass="17144">MSSYGISVNIDFSLEPLFSWYVVLLMVSGLITICLALVPASGLGIGMRVISGLIGAAFFGYGLYLGFFFEGGRYVIYFKVLFIPVAMIFYLVRSLVNRAKGTPAPPQYPAAYPPAQGQYPGQAPFQGEAPQQQPGQVPPQAPFQAPGQAPVQQPPVGGPTA</sequence>
<reference evidence="3 4" key="1">
    <citation type="journal article" date="2010" name="DNA Res.">
        <title>Genome sequence of Kitasatospora setae NBRC 14216T: an evolutionary snapshot of the family Streptomycetaceae.</title>
        <authorList>
            <person name="Ichikawa N."/>
            <person name="Oguchi A."/>
            <person name="Ikeda H."/>
            <person name="Ishikawa J."/>
            <person name="Kitani S."/>
            <person name="Watanabe Y."/>
            <person name="Nakamura S."/>
            <person name="Katano Y."/>
            <person name="Kishi E."/>
            <person name="Sasagawa M."/>
            <person name="Ankai A."/>
            <person name="Fukui S."/>
            <person name="Hashimoto Y."/>
            <person name="Kamata S."/>
            <person name="Otoguro M."/>
            <person name="Tanikawa S."/>
            <person name="Nihira T."/>
            <person name="Horinouchi S."/>
            <person name="Ohnishi Y."/>
            <person name="Hayakawa M."/>
            <person name="Kuzuyama T."/>
            <person name="Arisawa A."/>
            <person name="Nomoto F."/>
            <person name="Miura H."/>
            <person name="Takahashi Y."/>
            <person name="Fujita N."/>
        </authorList>
    </citation>
    <scope>NUCLEOTIDE SEQUENCE [LARGE SCALE GENOMIC DNA]</scope>
    <source>
        <strain evidence="4">ATCC 33774 / DSM 43861 / JCM 3304 / KCC A-0304 / NBRC 14216 / KM-6054</strain>
    </source>
</reference>
<feature type="compositionally biased region" description="Low complexity" evidence="1">
    <location>
        <begin position="113"/>
        <end position="135"/>
    </location>
</feature>
<dbReference type="STRING" id="452652.KSE_01290"/>
<accession>E4N449</accession>
<dbReference type="AlphaFoldDB" id="E4N449"/>
<protein>
    <submittedName>
        <fullName evidence="3">Uncharacterized protein</fullName>
    </submittedName>
</protein>
<keyword evidence="2" id="KW-0472">Membrane</keyword>
<keyword evidence="4" id="KW-1185">Reference proteome</keyword>
<keyword evidence="2" id="KW-1133">Transmembrane helix</keyword>
<feature type="transmembrane region" description="Helical" evidence="2">
    <location>
        <begin position="50"/>
        <end position="68"/>
    </location>
</feature>
<proteinExistence type="predicted"/>
<evidence type="ECO:0000256" key="2">
    <source>
        <dbReference type="SAM" id="Phobius"/>
    </source>
</evidence>
<organism evidence="3 4">
    <name type="scientific">Kitasatospora setae (strain ATCC 33774 / DSM 43861 / JCM 3304 / KCC A-0304 / NBRC 14216 / KM-6054)</name>
    <name type="common">Streptomyces setae</name>
    <dbReference type="NCBI Taxonomy" id="452652"/>
    <lineage>
        <taxon>Bacteria</taxon>
        <taxon>Bacillati</taxon>
        <taxon>Actinomycetota</taxon>
        <taxon>Actinomycetes</taxon>
        <taxon>Kitasatosporales</taxon>
        <taxon>Streptomycetaceae</taxon>
        <taxon>Kitasatospora</taxon>
    </lineage>
</organism>
<keyword evidence="2" id="KW-0812">Transmembrane</keyword>
<evidence type="ECO:0000313" key="3">
    <source>
        <dbReference type="EMBL" id="BAJ25980.1"/>
    </source>
</evidence>